<sequence length="497" mass="55756">MALLGGAASSLQAQAGEAVVDLMHQGEFARQEEIMRRSGAAGEEEITIRDAVHHMDEDTDLLLSFDDGRADVQGAYQLISFQGYLQKDLHALGNGAVVFLDSSAGMVLEPRQGSMFQPGTYLGAFSIEFWFYSGAPREGGEVLAWQGSSWIGTEPLFQKILVSLQDRRLTWNLENFFVRGEIGDQTDGFTGLPVVLRQRRELIPRTWSHHLLRYNPDRSVLEYLVNGVPESVVHVTDTGDQTGTPFNPYVGELSEPAVRIGQYLNGAVDEFRISRTWREPDQSRTGDLERGRLIYRPLDLYYPGARVQGAQVEGRTPGATEIRTYFFLSDYLEDPGFSDPRWQLLDVQGGLKEVSEDPRPAYRGRFLYTMVELLPDGVRENKPGLRSLSVEYRTDPVPPAPQGVRVSNTEDGVLLEWNPVLRGNPEGYMVFFGTGPDTYFDQNPRRVEQGNQALIQGLQPGRVYYFRVGSYNYSNNPQRGAHIPLELSSEVHIRAEG</sequence>
<evidence type="ECO:0000313" key="3">
    <source>
        <dbReference type="Proteomes" id="UP000029692"/>
    </source>
</evidence>
<comment type="caution">
    <text evidence="2">The sequence shown here is derived from an EMBL/GenBank/DDBJ whole genome shotgun (WGS) entry which is preliminary data.</text>
</comment>
<protein>
    <recommendedName>
        <fullName evidence="1">Fibronectin type-III domain-containing protein</fullName>
    </recommendedName>
</protein>
<dbReference type="SUPFAM" id="SSF49265">
    <property type="entry name" value="Fibronectin type III"/>
    <property type="match status" value="1"/>
</dbReference>
<dbReference type="STRING" id="1480694.DC28_08585"/>
<dbReference type="EMBL" id="JNUP01000064">
    <property type="protein sequence ID" value="KGE71870.1"/>
    <property type="molecule type" value="Genomic_DNA"/>
</dbReference>
<evidence type="ECO:0000313" key="2">
    <source>
        <dbReference type="EMBL" id="KGE71870.1"/>
    </source>
</evidence>
<dbReference type="AlphaFoldDB" id="A0A098QVM6"/>
<keyword evidence="3" id="KW-1185">Reference proteome</keyword>
<proteinExistence type="predicted"/>
<feature type="domain" description="Fibronectin type-III" evidence="1">
    <location>
        <begin position="397"/>
        <end position="490"/>
    </location>
</feature>
<reference evidence="2 3" key="1">
    <citation type="submission" date="2014-05" db="EMBL/GenBank/DDBJ databases">
        <title>De novo Genome Sequence of Spirocheata sp.</title>
        <authorList>
            <person name="Shivani Y."/>
            <person name="Subhash Y."/>
            <person name="Tushar L."/>
            <person name="Sasikala C."/>
            <person name="Ramana C.V."/>
        </authorList>
    </citation>
    <scope>NUCLEOTIDE SEQUENCE [LARGE SCALE GENOMIC DNA]</scope>
    <source>
        <strain evidence="2 3">JC230</strain>
    </source>
</reference>
<dbReference type="Gene3D" id="2.60.120.200">
    <property type="match status" value="1"/>
</dbReference>
<dbReference type="SMART" id="SM00060">
    <property type="entry name" value="FN3"/>
    <property type="match status" value="1"/>
</dbReference>
<dbReference type="Proteomes" id="UP000029692">
    <property type="component" value="Unassembled WGS sequence"/>
</dbReference>
<dbReference type="CDD" id="cd00063">
    <property type="entry name" value="FN3"/>
    <property type="match status" value="1"/>
</dbReference>
<name>A0A098QVM6_9SPIO</name>
<dbReference type="Gene3D" id="2.60.40.10">
    <property type="entry name" value="Immunoglobulins"/>
    <property type="match status" value="1"/>
</dbReference>
<dbReference type="eggNOG" id="ENOG50332N2">
    <property type="taxonomic scope" value="Bacteria"/>
</dbReference>
<dbReference type="SUPFAM" id="SSF49899">
    <property type="entry name" value="Concanavalin A-like lectins/glucanases"/>
    <property type="match status" value="1"/>
</dbReference>
<dbReference type="InterPro" id="IPR003961">
    <property type="entry name" value="FN3_dom"/>
</dbReference>
<dbReference type="InterPro" id="IPR013783">
    <property type="entry name" value="Ig-like_fold"/>
</dbReference>
<organism evidence="2 3">
    <name type="scientific">Spirochaeta lutea</name>
    <dbReference type="NCBI Taxonomy" id="1480694"/>
    <lineage>
        <taxon>Bacteria</taxon>
        <taxon>Pseudomonadati</taxon>
        <taxon>Spirochaetota</taxon>
        <taxon>Spirochaetia</taxon>
        <taxon>Spirochaetales</taxon>
        <taxon>Spirochaetaceae</taxon>
        <taxon>Spirochaeta</taxon>
    </lineage>
</organism>
<dbReference type="InterPro" id="IPR036116">
    <property type="entry name" value="FN3_sf"/>
</dbReference>
<dbReference type="Pfam" id="PF00041">
    <property type="entry name" value="fn3"/>
    <property type="match status" value="1"/>
</dbReference>
<dbReference type="PROSITE" id="PS50853">
    <property type="entry name" value="FN3"/>
    <property type="match status" value="1"/>
</dbReference>
<dbReference type="InterPro" id="IPR013320">
    <property type="entry name" value="ConA-like_dom_sf"/>
</dbReference>
<evidence type="ECO:0000259" key="1">
    <source>
        <dbReference type="PROSITE" id="PS50853"/>
    </source>
</evidence>
<gene>
    <name evidence="2" type="ORF">DC28_08585</name>
</gene>
<accession>A0A098QVM6</accession>